<protein>
    <submittedName>
        <fullName evidence="2">Uncharacterized protein</fullName>
    </submittedName>
</protein>
<name>A0A1F7WU29_9BACT</name>
<keyword evidence="1" id="KW-0175">Coiled coil</keyword>
<proteinExistence type="predicted"/>
<feature type="coiled-coil region" evidence="1">
    <location>
        <begin position="35"/>
        <end position="69"/>
    </location>
</feature>
<accession>A0A1F7WU29</accession>
<dbReference type="EMBL" id="MGFH01000069">
    <property type="protein sequence ID" value="OGM06312.1"/>
    <property type="molecule type" value="Genomic_DNA"/>
</dbReference>
<reference evidence="2 3" key="1">
    <citation type="journal article" date="2016" name="Nat. Commun.">
        <title>Thousands of microbial genomes shed light on interconnected biogeochemical processes in an aquifer system.</title>
        <authorList>
            <person name="Anantharaman K."/>
            <person name="Brown C.T."/>
            <person name="Hug L.A."/>
            <person name="Sharon I."/>
            <person name="Castelle C.J."/>
            <person name="Probst A.J."/>
            <person name="Thomas B.C."/>
            <person name="Singh A."/>
            <person name="Wilkins M.J."/>
            <person name="Karaoz U."/>
            <person name="Brodie E.L."/>
            <person name="Williams K.H."/>
            <person name="Hubbard S.S."/>
            <person name="Banfield J.F."/>
        </authorList>
    </citation>
    <scope>NUCLEOTIDE SEQUENCE [LARGE SCALE GENOMIC DNA]</scope>
</reference>
<dbReference type="STRING" id="1817813.A2008_10820"/>
<comment type="caution">
    <text evidence="2">The sequence shown here is derived from an EMBL/GenBank/DDBJ whole genome shotgun (WGS) entry which is preliminary data.</text>
</comment>
<evidence type="ECO:0000313" key="2">
    <source>
        <dbReference type="EMBL" id="OGM06312.1"/>
    </source>
</evidence>
<gene>
    <name evidence="2" type="ORF">A2008_10820</name>
</gene>
<dbReference type="Proteomes" id="UP000178735">
    <property type="component" value="Unassembled WGS sequence"/>
</dbReference>
<sequence>MFNKFKYLLTVILALSIFYNIDAVRASEPQDAARIEKLEKHLLELTAALEKMNGEMAELKKERKFAASKGEPSQSQAAADGNDELAVIRNRAKSAAVAKSSEASGTSASVASKTFKGGERAQQAINPEVSVTFDHLSSYKLNSPHNYAGMRSGENFRMAGIHMQSEMDPYSFGKLTFAAKEGAFEMGEAYAIFSNIIPGATVTAGKFRSQFGVINRWHLPALDTCLHPISLSTILGPGGLAGKGFSIDYNVKRPWSDANQITLQLQRADNAYLFSGADSGHIPSVLLHVKNYYDLSRDKYFELGLTGMIGPNSRFGINNPAGEAFDEAKRFTKLAGIDLTYFYEPVNRARYRNFLWRTELYHANKEILNAASGKNENINTFGGYTYFQRKTSEQWEQGIKLDYTHPFQVDNKRFRTYAISPYLNFWQSPWVRTRLQYDYINSNFAPQRIEHRANLQLTWSFGPHKHEKY</sequence>
<dbReference type="AlphaFoldDB" id="A0A1F7WU29"/>
<organism evidence="2 3">
    <name type="scientific">Candidatus Wallbacteria bacterium GWC2_49_35</name>
    <dbReference type="NCBI Taxonomy" id="1817813"/>
    <lineage>
        <taxon>Bacteria</taxon>
        <taxon>Candidatus Walliibacteriota</taxon>
    </lineage>
</organism>
<evidence type="ECO:0000313" key="3">
    <source>
        <dbReference type="Proteomes" id="UP000178735"/>
    </source>
</evidence>
<evidence type="ECO:0000256" key="1">
    <source>
        <dbReference type="SAM" id="Coils"/>
    </source>
</evidence>